<protein>
    <recommendedName>
        <fullName evidence="4">RRM domain-containing protein</fullName>
    </recommendedName>
</protein>
<feature type="compositionally biased region" description="Basic and acidic residues" evidence="1">
    <location>
        <begin position="101"/>
        <end position="124"/>
    </location>
</feature>
<feature type="region of interest" description="Disordered" evidence="1">
    <location>
        <begin position="89"/>
        <end position="124"/>
    </location>
</feature>
<proteinExistence type="predicted"/>
<evidence type="ECO:0000313" key="2">
    <source>
        <dbReference type="EMBL" id="MED6225561.1"/>
    </source>
</evidence>
<sequence length="124" mass="14557">MEQDLHPIFVENLPERKSEEEGKWSICVCALDVRGGAIRAIERLNRVRWKGKAMIVKEAKYKRLNGRLQEAAEETRRRREIWRTTVRKRSTRIRKGKRTTGQKEENGGNAIREAKRAAKSDYYS</sequence>
<evidence type="ECO:0008006" key="4">
    <source>
        <dbReference type="Google" id="ProtNLM"/>
    </source>
</evidence>
<keyword evidence="3" id="KW-1185">Reference proteome</keyword>
<evidence type="ECO:0000313" key="3">
    <source>
        <dbReference type="Proteomes" id="UP001341840"/>
    </source>
</evidence>
<feature type="compositionally biased region" description="Basic residues" evidence="1">
    <location>
        <begin position="89"/>
        <end position="100"/>
    </location>
</feature>
<comment type="caution">
    <text evidence="2">The sequence shown here is derived from an EMBL/GenBank/DDBJ whole genome shotgun (WGS) entry which is preliminary data.</text>
</comment>
<gene>
    <name evidence="2" type="ORF">PIB30_094804</name>
</gene>
<dbReference type="Proteomes" id="UP001341840">
    <property type="component" value="Unassembled WGS sequence"/>
</dbReference>
<organism evidence="2 3">
    <name type="scientific">Stylosanthes scabra</name>
    <dbReference type="NCBI Taxonomy" id="79078"/>
    <lineage>
        <taxon>Eukaryota</taxon>
        <taxon>Viridiplantae</taxon>
        <taxon>Streptophyta</taxon>
        <taxon>Embryophyta</taxon>
        <taxon>Tracheophyta</taxon>
        <taxon>Spermatophyta</taxon>
        <taxon>Magnoliopsida</taxon>
        <taxon>eudicotyledons</taxon>
        <taxon>Gunneridae</taxon>
        <taxon>Pentapetalae</taxon>
        <taxon>rosids</taxon>
        <taxon>fabids</taxon>
        <taxon>Fabales</taxon>
        <taxon>Fabaceae</taxon>
        <taxon>Papilionoideae</taxon>
        <taxon>50 kb inversion clade</taxon>
        <taxon>dalbergioids sensu lato</taxon>
        <taxon>Dalbergieae</taxon>
        <taxon>Pterocarpus clade</taxon>
        <taxon>Stylosanthes</taxon>
    </lineage>
</organism>
<reference evidence="2 3" key="1">
    <citation type="journal article" date="2023" name="Plants (Basel)">
        <title>Bridging the Gap: Combining Genomics and Transcriptomics Approaches to Understand Stylosanthes scabra, an Orphan Legume from the Brazilian Caatinga.</title>
        <authorList>
            <person name="Ferreira-Neto J.R.C."/>
            <person name="da Silva M.D."/>
            <person name="Binneck E."/>
            <person name="de Melo N.F."/>
            <person name="da Silva R.H."/>
            <person name="de Melo A.L.T.M."/>
            <person name="Pandolfi V."/>
            <person name="Bustamante F.O."/>
            <person name="Brasileiro-Vidal A.C."/>
            <person name="Benko-Iseppon A.M."/>
        </authorList>
    </citation>
    <scope>NUCLEOTIDE SEQUENCE [LARGE SCALE GENOMIC DNA]</scope>
    <source>
        <tissue evidence="2">Leaves</tissue>
    </source>
</reference>
<accession>A0ABU6ZUC8</accession>
<name>A0ABU6ZUC8_9FABA</name>
<dbReference type="EMBL" id="JASCZI010273981">
    <property type="protein sequence ID" value="MED6225561.1"/>
    <property type="molecule type" value="Genomic_DNA"/>
</dbReference>
<evidence type="ECO:0000256" key="1">
    <source>
        <dbReference type="SAM" id="MobiDB-lite"/>
    </source>
</evidence>